<gene>
    <name evidence="2" type="ORF">DGQ38_14475</name>
</gene>
<accession>A0A3D5J3H3</accession>
<dbReference type="InterPro" id="IPR045651">
    <property type="entry name" value="DUF6398"/>
</dbReference>
<protein>
    <recommendedName>
        <fullName evidence="1">DUF6398 domain-containing protein</fullName>
    </recommendedName>
</protein>
<dbReference type="EMBL" id="DPMF01000335">
    <property type="protein sequence ID" value="HCV82248.1"/>
    <property type="molecule type" value="Genomic_DNA"/>
</dbReference>
<proteinExistence type="predicted"/>
<feature type="domain" description="DUF6398" evidence="1">
    <location>
        <begin position="13"/>
        <end position="116"/>
    </location>
</feature>
<dbReference type="RefSeq" id="WP_013072821.1">
    <property type="nucleotide sequence ID" value="NZ_CALFQJ010000242.1"/>
</dbReference>
<sequence>MSKEETKAKETLLIDLTRTFCIQEINEEYAALCEKLIKKMGRKREVPFKRGKPEIWAAAVISTIGSINFLFDKSFEPYIASRSIHNHFGTKSSTVTNKAAEIKKMFNLWYYNSEFSTGHMQENDPFSDLVMVDDLMLPLNSLPEYMQTIVKEARAQGKEIAFTSEDPE</sequence>
<dbReference type="Proteomes" id="UP000264330">
    <property type="component" value="Unassembled WGS sequence"/>
</dbReference>
<name>A0A3D5J3H3_9FLAO</name>
<evidence type="ECO:0000313" key="2">
    <source>
        <dbReference type="EMBL" id="HCV82248.1"/>
    </source>
</evidence>
<comment type="caution">
    <text evidence="2">The sequence shown here is derived from an EMBL/GenBank/DDBJ whole genome shotgun (WGS) entry which is preliminary data.</text>
</comment>
<evidence type="ECO:0000259" key="1">
    <source>
        <dbReference type="Pfam" id="PF19935"/>
    </source>
</evidence>
<dbReference type="AlphaFoldDB" id="A0A3D5J3H3"/>
<evidence type="ECO:0000313" key="3">
    <source>
        <dbReference type="Proteomes" id="UP000264330"/>
    </source>
</evidence>
<reference evidence="2 3" key="1">
    <citation type="journal article" date="2018" name="Nat. Biotechnol.">
        <title>A standardized bacterial taxonomy based on genome phylogeny substantially revises the tree of life.</title>
        <authorList>
            <person name="Parks D.H."/>
            <person name="Chuvochina M."/>
            <person name="Waite D.W."/>
            <person name="Rinke C."/>
            <person name="Skarshewski A."/>
            <person name="Chaumeil P.A."/>
            <person name="Hugenholtz P."/>
        </authorList>
    </citation>
    <scope>NUCLEOTIDE SEQUENCE [LARGE SCALE GENOMIC DNA]</scope>
    <source>
        <strain evidence="2">UBA9359</strain>
    </source>
</reference>
<organism evidence="2 3">
    <name type="scientific">Zunongwangia profunda</name>
    <dbReference type="NCBI Taxonomy" id="398743"/>
    <lineage>
        <taxon>Bacteria</taxon>
        <taxon>Pseudomonadati</taxon>
        <taxon>Bacteroidota</taxon>
        <taxon>Flavobacteriia</taxon>
        <taxon>Flavobacteriales</taxon>
        <taxon>Flavobacteriaceae</taxon>
        <taxon>Zunongwangia</taxon>
    </lineage>
</organism>
<dbReference type="Pfam" id="PF19935">
    <property type="entry name" value="DUF6398"/>
    <property type="match status" value="1"/>
</dbReference>
<dbReference type="OMA" id="RGKPEIW"/>